<sequence length="176" mass="19684">MDHPSRGSEPSPLHLTLQGQQDPLRNQTAVVDKARSTVTYYVTSQSNLSGWVCGYVCYKPLQQRACYLRRMDPWDLQTLQMALNTSKHSVSSCCSIPGMSGGWIELCTGSLNVLPCGFQVEPRGLGEAVQALCEHTSIFWVQRGQGPGRQRLIYLCIDICFPNNICVSICFYYLPE</sequence>
<dbReference type="Pfam" id="PF04089">
    <property type="entry name" value="BRICHOS"/>
    <property type="match status" value="1"/>
</dbReference>
<reference evidence="3" key="1">
    <citation type="submission" date="2025-08" db="UniProtKB">
        <authorList>
            <consortium name="Ensembl"/>
        </authorList>
    </citation>
    <scope>IDENTIFICATION</scope>
</reference>
<keyword evidence="1" id="KW-1015">Disulfide bond</keyword>
<keyword evidence="4" id="KW-1185">Reference proteome</keyword>
<dbReference type="InterPro" id="IPR051772">
    <property type="entry name" value="Gastrokine"/>
</dbReference>
<evidence type="ECO:0000313" key="3">
    <source>
        <dbReference type="Ensembl" id="ENSZLMP00000012322.1"/>
    </source>
</evidence>
<feature type="domain" description="BRICHOS" evidence="2">
    <location>
        <begin position="43"/>
        <end position="141"/>
    </location>
</feature>
<dbReference type="Proteomes" id="UP000694401">
    <property type="component" value="Unassembled WGS sequence"/>
</dbReference>
<name>A0A8D2PC22_ZOSLA</name>
<reference evidence="3" key="2">
    <citation type="submission" date="2025-09" db="UniProtKB">
        <authorList>
            <consortium name="Ensembl"/>
        </authorList>
    </citation>
    <scope>IDENTIFICATION</scope>
</reference>
<dbReference type="PANTHER" id="PTHR16483">
    <property type="entry name" value="GASTROKINE 1"/>
    <property type="match status" value="1"/>
</dbReference>
<proteinExistence type="predicted"/>
<dbReference type="Ensembl" id="ENSZLMT00000012662.1">
    <property type="protein sequence ID" value="ENSZLMP00000012322.1"/>
    <property type="gene ID" value="ENSZLMG00000008579.1"/>
</dbReference>
<evidence type="ECO:0000259" key="2">
    <source>
        <dbReference type="SMART" id="SM01039"/>
    </source>
</evidence>
<dbReference type="AlphaFoldDB" id="A0A8D2PC22"/>
<organism evidence="3 4">
    <name type="scientific">Zosterops lateralis melanops</name>
    <dbReference type="NCBI Taxonomy" id="1220523"/>
    <lineage>
        <taxon>Eukaryota</taxon>
        <taxon>Metazoa</taxon>
        <taxon>Chordata</taxon>
        <taxon>Craniata</taxon>
        <taxon>Vertebrata</taxon>
        <taxon>Euteleostomi</taxon>
        <taxon>Archelosauria</taxon>
        <taxon>Archosauria</taxon>
        <taxon>Dinosauria</taxon>
        <taxon>Saurischia</taxon>
        <taxon>Theropoda</taxon>
        <taxon>Coelurosauria</taxon>
        <taxon>Aves</taxon>
        <taxon>Neognathae</taxon>
        <taxon>Neoaves</taxon>
        <taxon>Telluraves</taxon>
        <taxon>Australaves</taxon>
        <taxon>Passeriformes</taxon>
        <taxon>Sylvioidea</taxon>
        <taxon>Zosteropidae</taxon>
        <taxon>Zosterops</taxon>
    </lineage>
</organism>
<dbReference type="InterPro" id="IPR007084">
    <property type="entry name" value="BRICHOS_dom"/>
</dbReference>
<dbReference type="SMART" id="SM01039">
    <property type="entry name" value="BRICHOS"/>
    <property type="match status" value="1"/>
</dbReference>
<evidence type="ECO:0000256" key="1">
    <source>
        <dbReference type="ARBA" id="ARBA00023157"/>
    </source>
</evidence>
<accession>A0A8D2PC22</accession>
<protein>
    <submittedName>
        <fullName evidence="3">BRICHOS domain containing 5</fullName>
    </submittedName>
</protein>
<evidence type="ECO:0000313" key="4">
    <source>
        <dbReference type="Proteomes" id="UP000694401"/>
    </source>
</evidence>
<dbReference type="Gene3D" id="3.30.390.150">
    <property type="match status" value="1"/>
</dbReference>